<dbReference type="AlphaFoldDB" id="A0A5C3Q7W3"/>
<protein>
    <submittedName>
        <fullName evidence="2">Uncharacterized protein</fullName>
    </submittedName>
</protein>
<organism evidence="2 3">
    <name type="scientific">Pterulicium gracile</name>
    <dbReference type="NCBI Taxonomy" id="1884261"/>
    <lineage>
        <taxon>Eukaryota</taxon>
        <taxon>Fungi</taxon>
        <taxon>Dikarya</taxon>
        <taxon>Basidiomycota</taxon>
        <taxon>Agaricomycotina</taxon>
        <taxon>Agaricomycetes</taxon>
        <taxon>Agaricomycetidae</taxon>
        <taxon>Agaricales</taxon>
        <taxon>Pleurotineae</taxon>
        <taxon>Pterulaceae</taxon>
        <taxon>Pterulicium</taxon>
    </lineage>
</organism>
<evidence type="ECO:0000256" key="1">
    <source>
        <dbReference type="SAM" id="MobiDB-lite"/>
    </source>
</evidence>
<keyword evidence="3" id="KW-1185">Reference proteome</keyword>
<gene>
    <name evidence="2" type="ORF">BDV98DRAFT_596862</name>
</gene>
<reference evidence="2 3" key="1">
    <citation type="journal article" date="2019" name="Nat. Ecol. Evol.">
        <title>Megaphylogeny resolves global patterns of mushroom evolution.</title>
        <authorList>
            <person name="Varga T."/>
            <person name="Krizsan K."/>
            <person name="Foldi C."/>
            <person name="Dima B."/>
            <person name="Sanchez-Garcia M."/>
            <person name="Sanchez-Ramirez S."/>
            <person name="Szollosi G.J."/>
            <person name="Szarkandi J.G."/>
            <person name="Papp V."/>
            <person name="Albert L."/>
            <person name="Andreopoulos W."/>
            <person name="Angelini C."/>
            <person name="Antonin V."/>
            <person name="Barry K.W."/>
            <person name="Bougher N.L."/>
            <person name="Buchanan P."/>
            <person name="Buyck B."/>
            <person name="Bense V."/>
            <person name="Catcheside P."/>
            <person name="Chovatia M."/>
            <person name="Cooper J."/>
            <person name="Damon W."/>
            <person name="Desjardin D."/>
            <person name="Finy P."/>
            <person name="Geml J."/>
            <person name="Haridas S."/>
            <person name="Hughes K."/>
            <person name="Justo A."/>
            <person name="Karasinski D."/>
            <person name="Kautmanova I."/>
            <person name="Kiss B."/>
            <person name="Kocsube S."/>
            <person name="Kotiranta H."/>
            <person name="LaButti K.M."/>
            <person name="Lechner B.E."/>
            <person name="Liimatainen K."/>
            <person name="Lipzen A."/>
            <person name="Lukacs Z."/>
            <person name="Mihaltcheva S."/>
            <person name="Morgado L.N."/>
            <person name="Niskanen T."/>
            <person name="Noordeloos M.E."/>
            <person name="Ohm R.A."/>
            <person name="Ortiz-Santana B."/>
            <person name="Ovrebo C."/>
            <person name="Racz N."/>
            <person name="Riley R."/>
            <person name="Savchenko A."/>
            <person name="Shiryaev A."/>
            <person name="Soop K."/>
            <person name="Spirin V."/>
            <person name="Szebenyi C."/>
            <person name="Tomsovsky M."/>
            <person name="Tulloss R.E."/>
            <person name="Uehling J."/>
            <person name="Grigoriev I.V."/>
            <person name="Vagvolgyi C."/>
            <person name="Papp T."/>
            <person name="Martin F.M."/>
            <person name="Miettinen O."/>
            <person name="Hibbett D.S."/>
            <person name="Nagy L.G."/>
        </authorList>
    </citation>
    <scope>NUCLEOTIDE SEQUENCE [LARGE SCALE GENOMIC DNA]</scope>
    <source>
        <strain evidence="2 3">CBS 309.79</strain>
    </source>
</reference>
<accession>A0A5C3Q7W3</accession>
<sequence>MIGNIRDDLQEVQNKNKNFNRAEFSFCDTFDIASNPALHLDGLEGTIGRRTPAEFWRCGSHQIASDTGTLWDGGKDSGGSECQGHLGSGREQGQLDAQLHTIRKVSRIIVDLQGSGLVDGRLEYDEEEEFIPSDLTRVLARSEHDSQQYQRYMGNYAGTMDRLLVIWPKRNRFRLLYSEEAFSRACQELPDTYDDEREELIEYILENINEDASTAVETLCRLVISEDDIEMWDRVVEECITEASACIDDEMKFQAIEQFEWAEVEYSFDLLLDAEIGNSARLRFLNTFVDEPWSPLTTDEDEVKEQWDAMQPWVSRKLERALQKLQKPGQPPTKKRRV</sequence>
<proteinExistence type="predicted"/>
<feature type="region of interest" description="Disordered" evidence="1">
    <location>
        <begin position="69"/>
        <end position="90"/>
    </location>
</feature>
<evidence type="ECO:0000313" key="2">
    <source>
        <dbReference type="EMBL" id="TFK97257.1"/>
    </source>
</evidence>
<evidence type="ECO:0000313" key="3">
    <source>
        <dbReference type="Proteomes" id="UP000305067"/>
    </source>
</evidence>
<dbReference type="Proteomes" id="UP000305067">
    <property type="component" value="Unassembled WGS sequence"/>
</dbReference>
<dbReference type="EMBL" id="ML178849">
    <property type="protein sequence ID" value="TFK97257.1"/>
    <property type="molecule type" value="Genomic_DNA"/>
</dbReference>
<name>A0A5C3Q7W3_9AGAR</name>